<evidence type="ECO:0000313" key="3">
    <source>
        <dbReference type="Proteomes" id="UP001203945"/>
    </source>
</evidence>
<accession>A0ABT1MQC6</accession>
<evidence type="ECO:0000256" key="1">
    <source>
        <dbReference type="SAM" id="SignalP"/>
    </source>
</evidence>
<dbReference type="EMBL" id="JAKZEU010000002">
    <property type="protein sequence ID" value="MCQ0970512.1"/>
    <property type="molecule type" value="Genomic_DNA"/>
</dbReference>
<proteinExistence type="predicted"/>
<gene>
    <name evidence="2" type="ORF">MLD63_08765</name>
</gene>
<evidence type="ECO:0000313" key="2">
    <source>
        <dbReference type="EMBL" id="MCQ0970512.1"/>
    </source>
</evidence>
<comment type="caution">
    <text evidence="2">The sequence shown here is derived from an EMBL/GenBank/DDBJ whole genome shotgun (WGS) entry which is preliminary data.</text>
</comment>
<dbReference type="Proteomes" id="UP001203945">
    <property type="component" value="Unassembled WGS sequence"/>
</dbReference>
<organism evidence="2 3">
    <name type="scientific">Paracoccus albicereus</name>
    <dbReference type="NCBI Taxonomy" id="2922394"/>
    <lineage>
        <taxon>Bacteria</taxon>
        <taxon>Pseudomonadati</taxon>
        <taxon>Pseudomonadota</taxon>
        <taxon>Alphaproteobacteria</taxon>
        <taxon>Rhodobacterales</taxon>
        <taxon>Paracoccaceae</taxon>
        <taxon>Paracoccus</taxon>
    </lineage>
</organism>
<sequence length="244" mass="25198">MKALLAILYLAMASPAFCATAPCVGPALDLPLPGAEDVRQMSVDVPSARFPGVWQQGTVDGLVYRIFGDRTAILSDDIGSPSWQVRVDCTASPCQSQAQGTPQVGADRIAGALGRCLSGQDVTASELRRVPPEFETGVPGHLPDQGRALSPAAALALAAGADPVRVSAPVSSPVLRCRADATLLGETPAHTLQRLLKAVGHDPGPDDGVLGERSRAALHAALGDESGNDVEGAILRLQATLCRT</sequence>
<keyword evidence="3" id="KW-1185">Reference proteome</keyword>
<keyword evidence="1" id="KW-0732">Signal</keyword>
<dbReference type="RefSeq" id="WP_255329485.1">
    <property type="nucleotide sequence ID" value="NZ_JAKZEU010000002.1"/>
</dbReference>
<feature type="chain" id="PRO_5045641796" evidence="1">
    <location>
        <begin position="19"/>
        <end position="244"/>
    </location>
</feature>
<name>A0ABT1MQC6_9RHOB</name>
<reference evidence="2 3" key="1">
    <citation type="submission" date="2022-03" db="EMBL/GenBank/DDBJ databases">
        <authorList>
            <person name="He Y."/>
        </authorList>
    </citation>
    <scope>NUCLEOTIDE SEQUENCE [LARGE SCALE GENOMIC DNA]</scope>
    <source>
        <strain evidence="2 3">TK19116</strain>
    </source>
</reference>
<protein>
    <submittedName>
        <fullName evidence="2">Uncharacterized protein</fullName>
    </submittedName>
</protein>
<feature type="signal peptide" evidence="1">
    <location>
        <begin position="1"/>
        <end position="18"/>
    </location>
</feature>